<proteinExistence type="inferred from homology"/>
<dbReference type="Pfam" id="PF07676">
    <property type="entry name" value="PD40"/>
    <property type="match status" value="1"/>
</dbReference>
<dbReference type="RefSeq" id="WP_277733107.1">
    <property type="nucleotide sequence ID" value="NZ_CP120733.1"/>
</dbReference>
<feature type="chain" id="PRO_5047077139" description="TolB protein" evidence="2">
    <location>
        <begin position="26"/>
        <end position="361"/>
    </location>
</feature>
<evidence type="ECO:0000313" key="3">
    <source>
        <dbReference type="EMBL" id="WFD11131.1"/>
    </source>
</evidence>
<dbReference type="Proteomes" id="UP001222800">
    <property type="component" value="Chromosome"/>
</dbReference>
<keyword evidence="4" id="KW-1185">Reference proteome</keyword>
<dbReference type="SUPFAM" id="SSF69304">
    <property type="entry name" value="Tricorn protease N-terminal domain"/>
    <property type="match status" value="1"/>
</dbReference>
<dbReference type="PANTHER" id="PTHR36842:SF1">
    <property type="entry name" value="PROTEIN TOLB"/>
    <property type="match status" value="1"/>
</dbReference>
<reference evidence="3 4" key="1">
    <citation type="submission" date="2023-03" db="EMBL/GenBank/DDBJ databases">
        <title>Complete genome sequence of Tepidibacter sp. SWIR-1, isolated from a deep-sea hydrothermal vent.</title>
        <authorList>
            <person name="Li X."/>
        </authorList>
    </citation>
    <scope>NUCLEOTIDE SEQUENCE [LARGE SCALE GENOMIC DNA]</scope>
    <source>
        <strain evidence="3 4">SWIR-1</strain>
    </source>
</reference>
<sequence>MKKRKLSIYLVLISTLLLFVGCTKDLETDREIIKKENKEITVIADTNYTVGKDIVEKINVYEGLKGYDWVENDKIIGIKENENNKLEKLVYDVKDILNFIKKEFTTENLPYQYINVSPDKKHIFFVDSARHIRYIIDLNGNIKAKAEGPYIGELGEAIWINNKELIMPYKGTGFYIINLGGKEIKIEDVEDKEYIYKAVKVGNKIYYSTQIELERKMKVYNISTKETKLFIEDRVVDFHLSPKDNQFVIETHNLNKDKTTVSLVDLEGKNKDAVAEGRMIYGTSWSPDGSKLAYILNSRGEEDEGLFIIDIEKKKKNQVSTTYLDLENHIKWSPSGNKIMISNSEVKDSKWVDKTNVINLK</sequence>
<organism evidence="3 4">
    <name type="scientific">Tepidibacter hydrothermalis</name>
    <dbReference type="NCBI Taxonomy" id="3036126"/>
    <lineage>
        <taxon>Bacteria</taxon>
        <taxon>Bacillati</taxon>
        <taxon>Bacillota</taxon>
        <taxon>Clostridia</taxon>
        <taxon>Peptostreptococcales</taxon>
        <taxon>Peptostreptococcaceae</taxon>
        <taxon>Tepidibacter</taxon>
    </lineage>
</organism>
<protein>
    <recommendedName>
        <fullName evidence="5">TolB protein</fullName>
    </recommendedName>
</protein>
<evidence type="ECO:0000313" key="4">
    <source>
        <dbReference type="Proteomes" id="UP001222800"/>
    </source>
</evidence>
<feature type="signal peptide" evidence="2">
    <location>
        <begin position="1"/>
        <end position="25"/>
    </location>
</feature>
<evidence type="ECO:0000256" key="1">
    <source>
        <dbReference type="ARBA" id="ARBA00009820"/>
    </source>
</evidence>
<gene>
    <name evidence="3" type="ORF">P4S50_03380</name>
</gene>
<dbReference type="InterPro" id="IPR011659">
    <property type="entry name" value="WD40"/>
</dbReference>
<dbReference type="InterPro" id="IPR011042">
    <property type="entry name" value="6-blade_b-propeller_TolB-like"/>
</dbReference>
<accession>A0ABY8EEC9</accession>
<comment type="similarity">
    <text evidence="1">Belongs to the TolB family.</text>
</comment>
<name>A0ABY8EEC9_9FIRM</name>
<keyword evidence="2" id="KW-0732">Signal</keyword>
<dbReference type="PROSITE" id="PS51257">
    <property type="entry name" value="PROKAR_LIPOPROTEIN"/>
    <property type="match status" value="1"/>
</dbReference>
<evidence type="ECO:0008006" key="5">
    <source>
        <dbReference type="Google" id="ProtNLM"/>
    </source>
</evidence>
<evidence type="ECO:0000256" key="2">
    <source>
        <dbReference type="SAM" id="SignalP"/>
    </source>
</evidence>
<dbReference type="PANTHER" id="PTHR36842">
    <property type="entry name" value="PROTEIN TOLB HOMOLOG"/>
    <property type="match status" value="1"/>
</dbReference>
<dbReference type="EMBL" id="CP120733">
    <property type="protein sequence ID" value="WFD11131.1"/>
    <property type="molecule type" value="Genomic_DNA"/>
</dbReference>
<dbReference type="Gene3D" id="2.120.10.30">
    <property type="entry name" value="TolB, C-terminal domain"/>
    <property type="match status" value="1"/>
</dbReference>